<evidence type="ECO:0000256" key="12">
    <source>
        <dbReference type="HAMAP-Rule" id="MF_00318"/>
    </source>
</evidence>
<keyword evidence="5 12" id="KW-0963">Cytoplasm</keyword>
<feature type="binding site" evidence="14">
    <location>
        <position position="285"/>
    </location>
    <ligand>
        <name>substrate</name>
    </ligand>
</feature>
<dbReference type="GO" id="GO:0000287">
    <property type="term" value="F:magnesium ion binding"/>
    <property type="evidence" value="ECO:0007669"/>
    <property type="project" value="UniProtKB-UniRule"/>
</dbReference>
<keyword evidence="19" id="KW-1185">Reference proteome</keyword>
<gene>
    <name evidence="12" type="primary">eno</name>
    <name evidence="18" type="ORF">DW352_04660</name>
</gene>
<evidence type="ECO:0000256" key="14">
    <source>
        <dbReference type="PIRSR" id="PIRSR001400-2"/>
    </source>
</evidence>
<reference evidence="18 19" key="1">
    <citation type="submission" date="2018-07" db="EMBL/GenBank/DDBJ databases">
        <authorList>
            <person name="Quirk P.G."/>
            <person name="Krulwich T.A."/>
        </authorList>
    </citation>
    <scope>NUCLEOTIDE SEQUENCE [LARGE SCALE GENOMIC DNA]</scope>
    <source>
        <strain evidence="18 19">CC-BB4</strain>
    </source>
</reference>
<feature type="binding site" evidence="12">
    <location>
        <position position="366"/>
    </location>
    <ligand>
        <name>(2R)-2-phosphoglycerate</name>
        <dbReference type="ChEBI" id="CHEBI:58289"/>
    </ligand>
</feature>
<evidence type="ECO:0000256" key="8">
    <source>
        <dbReference type="ARBA" id="ARBA00022842"/>
    </source>
</evidence>
<keyword evidence="18" id="KW-0670">Pyruvate</keyword>
<evidence type="ECO:0000256" key="13">
    <source>
        <dbReference type="PIRSR" id="PIRSR001400-1"/>
    </source>
</evidence>
<feature type="binding site" evidence="14">
    <location>
        <position position="164"/>
    </location>
    <ligand>
        <name>substrate</name>
    </ligand>
</feature>
<dbReference type="CDD" id="cd03313">
    <property type="entry name" value="enolase"/>
    <property type="match status" value="1"/>
</dbReference>
<dbReference type="SUPFAM" id="SSF54826">
    <property type="entry name" value="Enolase N-terminal domain-like"/>
    <property type="match status" value="1"/>
</dbReference>
<feature type="active site" description="Proton acceptor" evidence="12 13">
    <location>
        <position position="337"/>
    </location>
</feature>
<dbReference type="AlphaFoldDB" id="A0A345ZSH4"/>
<dbReference type="InterPro" id="IPR020809">
    <property type="entry name" value="Enolase_CS"/>
</dbReference>
<keyword evidence="10 12" id="KW-0456">Lyase</keyword>
<dbReference type="InterPro" id="IPR036849">
    <property type="entry name" value="Enolase-like_C_sf"/>
</dbReference>
<accession>A0A345ZSH4</accession>
<feature type="binding site" evidence="12">
    <location>
        <position position="388"/>
    </location>
    <ligand>
        <name>(2R)-2-phosphoglycerate</name>
        <dbReference type="ChEBI" id="CHEBI:58289"/>
    </ligand>
</feature>
<dbReference type="Proteomes" id="UP000254889">
    <property type="component" value="Chromosome"/>
</dbReference>
<evidence type="ECO:0000256" key="10">
    <source>
        <dbReference type="ARBA" id="ARBA00023239"/>
    </source>
</evidence>
<feature type="binding site" evidence="12 15">
    <location>
        <position position="242"/>
    </location>
    <ligand>
        <name>Mg(2+)</name>
        <dbReference type="ChEBI" id="CHEBI:18420"/>
    </ligand>
</feature>
<evidence type="ECO:0000256" key="9">
    <source>
        <dbReference type="ARBA" id="ARBA00023152"/>
    </source>
</evidence>
<dbReference type="SMART" id="SM01192">
    <property type="entry name" value="Enolase_C"/>
    <property type="match status" value="1"/>
</dbReference>
<comment type="cofactor">
    <cofactor evidence="15">
        <name>Mg(2+)</name>
        <dbReference type="ChEBI" id="CHEBI:18420"/>
    </cofactor>
    <text evidence="15">Mg(2+) is required for catalysis and for stabilizing the dimer.</text>
</comment>
<comment type="subcellular location">
    <subcellularLocation>
        <location evidence="12">Cytoplasm</location>
    </subcellularLocation>
    <subcellularLocation>
        <location evidence="12">Secreted</location>
    </subcellularLocation>
    <subcellularLocation>
        <location evidence="12">Cell surface</location>
    </subcellularLocation>
    <text evidence="12">Fractions of enolase are present in both the cytoplasm and on the cell surface.</text>
</comment>
<dbReference type="SMART" id="SM01193">
    <property type="entry name" value="Enolase_N"/>
    <property type="match status" value="1"/>
</dbReference>
<dbReference type="UniPathway" id="UPA00109">
    <property type="reaction ID" value="UER00187"/>
</dbReference>
<evidence type="ECO:0000256" key="6">
    <source>
        <dbReference type="ARBA" id="ARBA00022525"/>
    </source>
</evidence>
<evidence type="ECO:0000256" key="4">
    <source>
        <dbReference type="ARBA" id="ARBA00017068"/>
    </source>
</evidence>
<evidence type="ECO:0000256" key="5">
    <source>
        <dbReference type="ARBA" id="ARBA00022490"/>
    </source>
</evidence>
<evidence type="ECO:0000259" key="17">
    <source>
        <dbReference type="SMART" id="SM01193"/>
    </source>
</evidence>
<feature type="binding site" evidence="14">
    <location>
        <position position="155"/>
    </location>
    <ligand>
        <name>substrate</name>
    </ligand>
</feature>
<dbReference type="RefSeq" id="WP_115688972.1">
    <property type="nucleotide sequence ID" value="NZ_CP031417.1"/>
</dbReference>
<dbReference type="FunFam" id="3.20.20.120:FF:000001">
    <property type="entry name" value="Enolase"/>
    <property type="match status" value="1"/>
</dbReference>
<dbReference type="InterPro" id="IPR020810">
    <property type="entry name" value="Enolase_C"/>
</dbReference>
<dbReference type="SFLD" id="SFLDS00001">
    <property type="entry name" value="Enolase"/>
    <property type="match status" value="1"/>
</dbReference>
<feature type="binding site" evidence="14">
    <location>
        <position position="388"/>
    </location>
    <ligand>
        <name>substrate</name>
    </ligand>
</feature>
<proteinExistence type="inferred from homology"/>
<dbReference type="GO" id="GO:0004634">
    <property type="term" value="F:phosphopyruvate hydratase activity"/>
    <property type="evidence" value="ECO:0007669"/>
    <property type="project" value="UniProtKB-UniRule"/>
</dbReference>
<dbReference type="Gene3D" id="3.30.390.10">
    <property type="entry name" value="Enolase-like, N-terminal domain"/>
    <property type="match status" value="1"/>
</dbReference>
<feature type="domain" description="Enolase C-terminal TIM barrel" evidence="16">
    <location>
        <begin position="139"/>
        <end position="425"/>
    </location>
</feature>
<dbReference type="PRINTS" id="PR00148">
    <property type="entry name" value="ENOLASE"/>
</dbReference>
<feature type="binding site" evidence="12 15">
    <location>
        <position position="285"/>
    </location>
    <ligand>
        <name>Mg(2+)</name>
        <dbReference type="ChEBI" id="CHEBI:18420"/>
    </ligand>
</feature>
<dbReference type="EC" id="4.2.1.11" evidence="3 12"/>
<evidence type="ECO:0000256" key="3">
    <source>
        <dbReference type="ARBA" id="ARBA00012058"/>
    </source>
</evidence>
<dbReference type="SUPFAM" id="SSF51604">
    <property type="entry name" value="Enolase C-terminal domain-like"/>
    <property type="match status" value="1"/>
</dbReference>
<comment type="similarity">
    <text evidence="2 12">Belongs to the enolase family.</text>
</comment>
<keyword evidence="8 12" id="KW-0460">Magnesium</keyword>
<comment type="catalytic activity">
    <reaction evidence="12">
        <text>(2R)-2-phosphoglycerate = phosphoenolpyruvate + H2O</text>
        <dbReference type="Rhea" id="RHEA:10164"/>
        <dbReference type="ChEBI" id="CHEBI:15377"/>
        <dbReference type="ChEBI" id="CHEBI:58289"/>
        <dbReference type="ChEBI" id="CHEBI:58702"/>
        <dbReference type="EC" id="4.2.1.11"/>
    </reaction>
</comment>
<evidence type="ECO:0000313" key="19">
    <source>
        <dbReference type="Proteomes" id="UP000254889"/>
    </source>
</evidence>
<dbReference type="InterPro" id="IPR020811">
    <property type="entry name" value="Enolase_N"/>
</dbReference>
<evidence type="ECO:0000256" key="11">
    <source>
        <dbReference type="ARBA" id="ARBA00045763"/>
    </source>
</evidence>
<evidence type="ECO:0000313" key="18">
    <source>
        <dbReference type="EMBL" id="AXK79871.1"/>
    </source>
</evidence>
<feature type="binding site" evidence="12">
    <location>
        <position position="163"/>
    </location>
    <ligand>
        <name>(2R)-2-phosphoglycerate</name>
        <dbReference type="ChEBI" id="CHEBI:58289"/>
    </ligand>
</feature>
<organism evidence="18 19">
    <name type="scientific">Pseudolabrys taiwanensis</name>
    <dbReference type="NCBI Taxonomy" id="331696"/>
    <lineage>
        <taxon>Bacteria</taxon>
        <taxon>Pseudomonadati</taxon>
        <taxon>Pseudomonadota</taxon>
        <taxon>Alphaproteobacteria</taxon>
        <taxon>Hyphomicrobiales</taxon>
        <taxon>Xanthobacteraceae</taxon>
        <taxon>Pseudolabrys</taxon>
    </lineage>
</organism>
<feature type="binding site" evidence="12">
    <location>
        <position position="337"/>
    </location>
    <ligand>
        <name>(2R)-2-phosphoglycerate</name>
        <dbReference type="ChEBI" id="CHEBI:58289"/>
    </ligand>
</feature>
<dbReference type="SFLD" id="SFLDG00178">
    <property type="entry name" value="enolase"/>
    <property type="match status" value="1"/>
</dbReference>
<evidence type="ECO:0000256" key="1">
    <source>
        <dbReference type="ARBA" id="ARBA00005031"/>
    </source>
</evidence>
<dbReference type="GO" id="GO:0009986">
    <property type="term" value="C:cell surface"/>
    <property type="evidence" value="ECO:0007669"/>
    <property type="project" value="UniProtKB-SubCell"/>
</dbReference>
<protein>
    <recommendedName>
        <fullName evidence="4 12">Enolase</fullName>
        <ecNumber evidence="3 12">4.2.1.11</ecNumber>
    </recommendedName>
    <alternativeName>
        <fullName evidence="12">2-phospho-D-glycerate hydro-lyase</fullName>
    </alternativeName>
    <alternativeName>
        <fullName evidence="12">2-phosphoglycerate dehydratase</fullName>
    </alternativeName>
</protein>
<dbReference type="Pfam" id="PF00113">
    <property type="entry name" value="Enolase_C"/>
    <property type="match status" value="1"/>
</dbReference>
<dbReference type="KEGG" id="ptaw:DW352_04660"/>
<keyword evidence="7 12" id="KW-0479">Metal-binding</keyword>
<dbReference type="InterPro" id="IPR029017">
    <property type="entry name" value="Enolase-like_N"/>
</dbReference>
<dbReference type="EMBL" id="CP031417">
    <property type="protein sequence ID" value="AXK79871.1"/>
    <property type="molecule type" value="Genomic_DNA"/>
</dbReference>
<keyword evidence="6 12" id="KW-0964">Secreted</keyword>
<evidence type="ECO:0000256" key="2">
    <source>
        <dbReference type="ARBA" id="ARBA00009604"/>
    </source>
</evidence>
<evidence type="ECO:0000256" key="15">
    <source>
        <dbReference type="PIRSR" id="PIRSR001400-3"/>
    </source>
</evidence>
<feature type="binding site" evidence="14">
    <location>
        <begin position="364"/>
        <end position="367"/>
    </location>
    <ligand>
        <name>substrate</name>
    </ligand>
</feature>
<dbReference type="FunFam" id="3.30.390.10:FF:000001">
    <property type="entry name" value="Enolase"/>
    <property type="match status" value="1"/>
</dbReference>
<dbReference type="GO" id="GO:0000015">
    <property type="term" value="C:phosphopyruvate hydratase complex"/>
    <property type="evidence" value="ECO:0007669"/>
    <property type="project" value="InterPro"/>
</dbReference>
<dbReference type="PROSITE" id="PS00164">
    <property type="entry name" value="ENOLASE"/>
    <property type="match status" value="1"/>
</dbReference>
<comment type="cofactor">
    <cofactor evidence="12">
        <name>Mg(2+)</name>
        <dbReference type="ChEBI" id="CHEBI:18420"/>
    </cofactor>
    <text evidence="12">Binds a second Mg(2+) ion via substrate during catalysis.</text>
</comment>
<dbReference type="InterPro" id="IPR000941">
    <property type="entry name" value="Enolase"/>
</dbReference>
<evidence type="ECO:0000256" key="7">
    <source>
        <dbReference type="ARBA" id="ARBA00022723"/>
    </source>
</evidence>
<comment type="function">
    <text evidence="11 12">Catalyzes the reversible conversion of 2-phosphoglycerate (2-PG) into phosphoenolpyruvate (PEP). It is essential for the degradation of carbohydrates via glycolysis.</text>
</comment>
<dbReference type="Pfam" id="PF03952">
    <property type="entry name" value="Enolase_N"/>
    <property type="match status" value="1"/>
</dbReference>
<dbReference type="OrthoDB" id="9804716at2"/>
<name>A0A345ZSH4_9HYPH</name>
<sequence length="427" mass="45206">MTAIVDIIGREILDSRGNPTVEVDVLLEDGSLGRAAVPSGASTGAHEAVELRDGDKKRYLGKGVTKAVDAVNGEIFDAIGGMEAETQAQIDETLIELDGTANKARLGANAILGVSLAVAKAAANAANLPLYRYVGGTAARLLPVPMMNIVNGGAHADNPIDFQEFMIMPVGAESFSEGLRAGVEVFQTLKSELKAAGHNTNVGDEGGFAPNLKSAEDALDFVMKAIEKAGYKPGQDVMLALDCASTEFFKNGAYVYEGEGKTRSKKEQAEYLAKLVGAYPIISIEDGMAEDDFEGWKLVTDLIGKKCQLVGDDLFVTNVTRLSQGIKDGLANSILVKVNQIGTLTETLAAVEMAHKAAYTAVMSHRSGETEDSTIADLAVATNCGQIKTGSLARSDRTAKYNQLLRIEEQLGEQAKYAGRSVVKAAR</sequence>
<dbReference type="PANTHER" id="PTHR11902:SF1">
    <property type="entry name" value="ENOLASE"/>
    <property type="match status" value="1"/>
</dbReference>
<dbReference type="GO" id="GO:0006096">
    <property type="term" value="P:glycolytic process"/>
    <property type="evidence" value="ECO:0007669"/>
    <property type="project" value="UniProtKB-UniRule"/>
</dbReference>
<dbReference type="HAMAP" id="MF_00318">
    <property type="entry name" value="Enolase"/>
    <property type="match status" value="1"/>
</dbReference>
<feature type="domain" description="Enolase N-terminal" evidence="17">
    <location>
        <begin position="4"/>
        <end position="134"/>
    </location>
</feature>
<dbReference type="GO" id="GO:0005576">
    <property type="term" value="C:extracellular region"/>
    <property type="evidence" value="ECO:0007669"/>
    <property type="project" value="UniProtKB-SubCell"/>
</dbReference>
<evidence type="ECO:0000259" key="16">
    <source>
        <dbReference type="SMART" id="SM01192"/>
    </source>
</evidence>
<dbReference type="SFLD" id="SFLDF00002">
    <property type="entry name" value="enolase"/>
    <property type="match status" value="1"/>
</dbReference>
<feature type="active site" description="Proton donor" evidence="12 13">
    <location>
        <position position="205"/>
    </location>
</feature>
<comment type="pathway">
    <text evidence="1 12">Carbohydrate degradation; glycolysis; pyruvate from D-glyceraldehyde 3-phosphate: step 4/5.</text>
</comment>
<feature type="binding site" evidence="12 15">
    <location>
        <position position="312"/>
    </location>
    <ligand>
        <name>Mg(2+)</name>
        <dbReference type="ChEBI" id="CHEBI:18420"/>
    </ligand>
</feature>
<feature type="binding site" evidence="14">
    <location>
        <position position="312"/>
    </location>
    <ligand>
        <name>substrate</name>
    </ligand>
</feature>
<dbReference type="Gene3D" id="3.20.20.120">
    <property type="entry name" value="Enolase-like C-terminal domain"/>
    <property type="match status" value="1"/>
</dbReference>
<dbReference type="PANTHER" id="PTHR11902">
    <property type="entry name" value="ENOLASE"/>
    <property type="match status" value="1"/>
</dbReference>
<dbReference type="NCBIfam" id="TIGR01060">
    <property type="entry name" value="eno"/>
    <property type="match status" value="1"/>
</dbReference>
<feature type="binding site" evidence="12">
    <location>
        <position position="367"/>
    </location>
    <ligand>
        <name>(2R)-2-phosphoglycerate</name>
        <dbReference type="ChEBI" id="CHEBI:58289"/>
    </ligand>
</feature>
<dbReference type="PIRSF" id="PIRSF001400">
    <property type="entry name" value="Enolase"/>
    <property type="match status" value="1"/>
</dbReference>
<keyword evidence="9 12" id="KW-0324">Glycolysis</keyword>